<keyword evidence="2" id="KW-0732">Signal</keyword>
<dbReference type="EMBL" id="CP053708">
    <property type="protein sequence ID" value="QKE88700.1"/>
    <property type="molecule type" value="Genomic_DNA"/>
</dbReference>
<evidence type="ECO:0000313" key="4">
    <source>
        <dbReference type="Proteomes" id="UP000500767"/>
    </source>
</evidence>
<evidence type="ECO:0008006" key="5">
    <source>
        <dbReference type="Google" id="ProtNLM"/>
    </source>
</evidence>
<feature type="region of interest" description="Disordered" evidence="1">
    <location>
        <begin position="26"/>
        <end position="48"/>
    </location>
</feature>
<protein>
    <recommendedName>
        <fullName evidence="5">Lipoprotein</fullName>
    </recommendedName>
</protein>
<dbReference type="RefSeq" id="WP_171834299.1">
    <property type="nucleotide sequence ID" value="NZ_CP053708.1"/>
</dbReference>
<organism evidence="3 4">
    <name type="scientific">Lichenicola cladoniae</name>
    <dbReference type="NCBI Taxonomy" id="1484109"/>
    <lineage>
        <taxon>Bacteria</taxon>
        <taxon>Pseudomonadati</taxon>
        <taxon>Pseudomonadota</taxon>
        <taxon>Alphaproteobacteria</taxon>
        <taxon>Acetobacterales</taxon>
        <taxon>Acetobacteraceae</taxon>
        <taxon>Lichenicola</taxon>
    </lineage>
</organism>
<evidence type="ECO:0000313" key="3">
    <source>
        <dbReference type="EMBL" id="QKE88700.1"/>
    </source>
</evidence>
<gene>
    <name evidence="3" type="ORF">HN018_00300</name>
</gene>
<dbReference type="AlphaFoldDB" id="A0A6M8HE58"/>
<sequence length="48" mass="4649">MNRIMIAVLLLGSTLAMSGCDVTGHAKPMGASAAQPGVQLGSPGNGAP</sequence>
<evidence type="ECO:0000256" key="1">
    <source>
        <dbReference type="SAM" id="MobiDB-lite"/>
    </source>
</evidence>
<evidence type="ECO:0000256" key="2">
    <source>
        <dbReference type="SAM" id="SignalP"/>
    </source>
</evidence>
<keyword evidence="4" id="KW-1185">Reference proteome</keyword>
<dbReference type="Proteomes" id="UP000500767">
    <property type="component" value="Chromosome"/>
</dbReference>
<feature type="signal peptide" evidence="2">
    <location>
        <begin position="1"/>
        <end position="18"/>
    </location>
</feature>
<feature type="chain" id="PRO_5027073293" description="Lipoprotein" evidence="2">
    <location>
        <begin position="19"/>
        <end position="48"/>
    </location>
</feature>
<name>A0A6M8HE58_9PROT</name>
<reference evidence="3 4" key="1">
    <citation type="journal article" date="2014" name="World J. Microbiol. Biotechnol.">
        <title>Biodiversity and physiological characteristics of Antarctic and Arctic lichens-associated bacteria.</title>
        <authorList>
            <person name="Lee Y.M."/>
            <person name="Kim E.H."/>
            <person name="Lee H.K."/>
            <person name="Hong S.G."/>
        </authorList>
    </citation>
    <scope>NUCLEOTIDE SEQUENCE [LARGE SCALE GENOMIC DNA]</scope>
    <source>
        <strain evidence="3 4">PAMC 26569</strain>
    </source>
</reference>
<dbReference type="KEGG" id="lck:HN018_00300"/>
<dbReference type="PROSITE" id="PS51257">
    <property type="entry name" value="PROKAR_LIPOPROTEIN"/>
    <property type="match status" value="1"/>
</dbReference>
<proteinExistence type="predicted"/>
<accession>A0A6M8HE58</accession>